<dbReference type="GO" id="GO:0006589">
    <property type="term" value="P:octopamine biosynthetic process"/>
    <property type="evidence" value="ECO:0007669"/>
    <property type="project" value="TreeGrafter"/>
</dbReference>
<evidence type="ECO:0000256" key="7">
    <source>
        <dbReference type="ARBA" id="ARBA00023002"/>
    </source>
</evidence>
<dbReference type="SUPFAM" id="SSF49742">
    <property type="entry name" value="PHM/PNGase F"/>
    <property type="match status" value="2"/>
</dbReference>
<dbReference type="Pfam" id="PF03712">
    <property type="entry name" value="Cu2_monoox_C"/>
    <property type="match status" value="1"/>
</dbReference>
<dbReference type="Gene3D" id="2.60.120.310">
    <property type="entry name" value="Copper type II, ascorbate-dependent monooxygenase, N-terminal domain"/>
    <property type="match status" value="1"/>
</dbReference>
<evidence type="ECO:0000256" key="4">
    <source>
        <dbReference type="ARBA" id="ARBA00022692"/>
    </source>
</evidence>
<evidence type="ECO:0000256" key="9">
    <source>
        <dbReference type="ARBA" id="ARBA00023033"/>
    </source>
</evidence>
<keyword evidence="4" id="KW-0812">Transmembrane</keyword>
<evidence type="ECO:0000313" key="15">
    <source>
        <dbReference type="Proteomes" id="UP001347796"/>
    </source>
</evidence>
<protein>
    <recommendedName>
        <fullName evidence="13">DOMON domain-containing protein</fullName>
    </recommendedName>
</protein>
<keyword evidence="8" id="KW-0186">Copper</keyword>
<dbReference type="InterPro" id="IPR014784">
    <property type="entry name" value="Cu2_ascorb_mOase-like_C"/>
</dbReference>
<dbReference type="FunFam" id="2.60.120.230:FF:000001">
    <property type="entry name" value="Monooxygenase, DBH-like 1"/>
    <property type="match status" value="1"/>
</dbReference>
<name>A0AAN8Q9V7_PATCE</name>
<feature type="domain" description="DOMON" evidence="13">
    <location>
        <begin position="14"/>
        <end position="132"/>
    </location>
</feature>
<dbReference type="Pfam" id="PF01082">
    <property type="entry name" value="Cu2_monooxygen"/>
    <property type="match status" value="1"/>
</dbReference>
<evidence type="ECO:0000256" key="3">
    <source>
        <dbReference type="ARBA" id="ARBA00010676"/>
    </source>
</evidence>
<evidence type="ECO:0000256" key="8">
    <source>
        <dbReference type="ARBA" id="ARBA00023008"/>
    </source>
</evidence>
<dbReference type="InterPro" id="IPR000323">
    <property type="entry name" value="Cu2_ascorb_mOase_N"/>
</dbReference>
<dbReference type="PROSITE" id="PS50836">
    <property type="entry name" value="DOMON"/>
    <property type="match status" value="1"/>
</dbReference>
<evidence type="ECO:0000256" key="11">
    <source>
        <dbReference type="ARBA" id="ARBA00023157"/>
    </source>
</evidence>
<dbReference type="AlphaFoldDB" id="A0AAN8Q9V7"/>
<keyword evidence="9" id="KW-0503">Monooxygenase</keyword>
<evidence type="ECO:0000256" key="12">
    <source>
        <dbReference type="ARBA" id="ARBA00023180"/>
    </source>
</evidence>
<keyword evidence="6" id="KW-1133">Transmembrane helix</keyword>
<proteinExistence type="inferred from homology"/>
<dbReference type="Gene3D" id="2.60.120.230">
    <property type="match status" value="1"/>
</dbReference>
<comment type="subcellular location">
    <subcellularLocation>
        <location evidence="2">Membrane</location>
        <topology evidence="2">Single-pass membrane protein</topology>
    </subcellularLocation>
</comment>
<organism evidence="14 15">
    <name type="scientific">Patella caerulea</name>
    <name type="common">Rayed Mediterranean limpet</name>
    <dbReference type="NCBI Taxonomy" id="87958"/>
    <lineage>
        <taxon>Eukaryota</taxon>
        <taxon>Metazoa</taxon>
        <taxon>Spiralia</taxon>
        <taxon>Lophotrochozoa</taxon>
        <taxon>Mollusca</taxon>
        <taxon>Gastropoda</taxon>
        <taxon>Patellogastropoda</taxon>
        <taxon>Patelloidea</taxon>
        <taxon>Patellidae</taxon>
        <taxon>Patella</taxon>
    </lineage>
</organism>
<dbReference type="InterPro" id="IPR045266">
    <property type="entry name" value="DOH_DOMON"/>
</dbReference>
<dbReference type="InterPro" id="IPR028460">
    <property type="entry name" value="Tbh/DBH"/>
</dbReference>
<evidence type="ECO:0000313" key="14">
    <source>
        <dbReference type="EMBL" id="KAK6194755.1"/>
    </source>
</evidence>
<gene>
    <name evidence="14" type="ORF">SNE40_000322</name>
</gene>
<dbReference type="InterPro" id="IPR036939">
    <property type="entry name" value="Cu2_ascorb_mOase_N_sf"/>
</dbReference>
<keyword evidence="15" id="KW-1185">Reference proteome</keyword>
<dbReference type="SMART" id="SM00664">
    <property type="entry name" value="DoH"/>
    <property type="match status" value="1"/>
</dbReference>
<reference evidence="14 15" key="1">
    <citation type="submission" date="2024-01" db="EMBL/GenBank/DDBJ databases">
        <title>The genome of the rayed Mediterranean limpet Patella caerulea (Linnaeus, 1758).</title>
        <authorList>
            <person name="Anh-Thu Weber A."/>
            <person name="Halstead-Nussloch G."/>
        </authorList>
    </citation>
    <scope>NUCLEOTIDE SEQUENCE [LARGE SCALE GENOMIC DNA]</scope>
    <source>
        <strain evidence="14">AATW-2023a</strain>
        <tissue evidence="14">Whole specimen</tissue>
    </source>
</reference>
<keyword evidence="12" id="KW-0325">Glycoprotein</keyword>
<keyword evidence="7" id="KW-0560">Oxidoreductase</keyword>
<evidence type="ECO:0000256" key="10">
    <source>
        <dbReference type="ARBA" id="ARBA00023136"/>
    </source>
</evidence>
<dbReference type="InterPro" id="IPR024548">
    <property type="entry name" value="Cu2_monoox_C"/>
</dbReference>
<keyword evidence="5" id="KW-0479">Metal-binding</keyword>
<evidence type="ECO:0000256" key="2">
    <source>
        <dbReference type="ARBA" id="ARBA00004167"/>
    </source>
</evidence>
<dbReference type="CDD" id="cd09631">
    <property type="entry name" value="DOMON_DOH"/>
    <property type="match status" value="1"/>
</dbReference>
<dbReference type="GO" id="GO:0005615">
    <property type="term" value="C:extracellular space"/>
    <property type="evidence" value="ECO:0007669"/>
    <property type="project" value="TreeGrafter"/>
</dbReference>
<dbReference type="PRINTS" id="PR00767">
    <property type="entry name" value="DBMONOXGNASE"/>
</dbReference>
<dbReference type="PANTHER" id="PTHR10157:SF29">
    <property type="entry name" value="DOPAMINE BETA-HYDROXYLASE"/>
    <property type="match status" value="1"/>
</dbReference>
<comment type="cofactor">
    <cofactor evidence="1">
        <name>Cu(2+)</name>
        <dbReference type="ChEBI" id="CHEBI:29036"/>
    </cofactor>
</comment>
<dbReference type="GO" id="GO:0042421">
    <property type="term" value="P:norepinephrine biosynthetic process"/>
    <property type="evidence" value="ECO:0007669"/>
    <property type="project" value="TreeGrafter"/>
</dbReference>
<comment type="similarity">
    <text evidence="3">Belongs to the copper type II ascorbate-dependent monooxygenase family.</text>
</comment>
<keyword evidence="11" id="KW-1015">Disulfide bond</keyword>
<evidence type="ECO:0000259" key="13">
    <source>
        <dbReference type="PROSITE" id="PS50836"/>
    </source>
</evidence>
<accession>A0AAN8Q9V7</accession>
<keyword evidence="10" id="KW-0472">Membrane</keyword>
<dbReference type="EMBL" id="JAZGQO010000001">
    <property type="protein sequence ID" value="KAK6194755.1"/>
    <property type="molecule type" value="Genomic_DNA"/>
</dbReference>
<dbReference type="InterPro" id="IPR005018">
    <property type="entry name" value="DOMON_domain"/>
</dbReference>
<dbReference type="GO" id="GO:0004500">
    <property type="term" value="F:dopamine beta-monooxygenase activity"/>
    <property type="evidence" value="ECO:0007669"/>
    <property type="project" value="InterPro"/>
</dbReference>
<dbReference type="PANTHER" id="PTHR10157">
    <property type="entry name" value="DOPAMINE BETA HYDROXYLASE RELATED"/>
    <property type="match status" value="1"/>
</dbReference>
<dbReference type="InterPro" id="IPR008977">
    <property type="entry name" value="PHM/PNGase_F_dom_sf"/>
</dbReference>
<dbReference type="Proteomes" id="UP001347796">
    <property type="component" value="Unassembled WGS sequence"/>
</dbReference>
<evidence type="ECO:0000256" key="6">
    <source>
        <dbReference type="ARBA" id="ARBA00022989"/>
    </source>
</evidence>
<evidence type="ECO:0000256" key="1">
    <source>
        <dbReference type="ARBA" id="ARBA00001973"/>
    </source>
</evidence>
<comment type="caution">
    <text evidence="14">The sequence shown here is derived from an EMBL/GenBank/DDBJ whole genome shotgun (WGS) entry which is preliminary data.</text>
</comment>
<evidence type="ECO:0000256" key="5">
    <source>
        <dbReference type="ARBA" id="ARBA00022723"/>
    </source>
</evidence>
<dbReference type="GO" id="GO:0030667">
    <property type="term" value="C:secretory granule membrane"/>
    <property type="evidence" value="ECO:0007669"/>
    <property type="project" value="TreeGrafter"/>
</dbReference>
<dbReference type="InterPro" id="IPR000945">
    <property type="entry name" value="DBH-like"/>
</dbReference>
<dbReference type="GO" id="GO:0005507">
    <property type="term" value="F:copper ion binding"/>
    <property type="evidence" value="ECO:0007669"/>
    <property type="project" value="InterPro"/>
</dbReference>
<dbReference type="Pfam" id="PF03351">
    <property type="entry name" value="DOMON"/>
    <property type="match status" value="1"/>
</dbReference>
<sequence>MEGYKYHVMLDITSKLMFCWNVNYSNKTVSIRVTCQLPPNYWFGVGFSDYGEVTDADFVVFWNDPVATHHLQDSYTDSHGVLHADHSRDYTLHKARTEDGLSILEYTRPFDTCDERDYLLDNGTTHIVYFVSKGTPASCVGKDVRDLHHGFQRVQLLKPDVHLPPLPADVWTFEITAPKVKIPGSETTYWWFITTLPILHHKHHIVRYEGVIQKENEDIVHHIEVFHCVGRKHVHPYSGPKVPEGKMDPASDLASCRNVIGAWAMGAEPIIYPEEAGSPIGGEGFSPFILLEVHYHNPHLRTGHVDSSGIRFYVSPTLRQYDMGIMELGLEYTDKMAIPPEQSRFLLSGYCIAECTQTAFPRDGINIFASQLHTHLTGKRVWTKHVRNGRELPEVNRDNHYSPHFQEVRVLRHVANILPGDALITECEDSTLSRSNVTYGGFSIREEMCVNYIHYYPKVDLEVCKSSISDNALQNFFYFMNRIEDIPISPDKGIKHNYGLIPWLPEHVSILNYAYQTSPISMQCNQSNGQRFPGTWEGVPLTKIEEPLLPEDRKCGI</sequence>
<dbReference type="GO" id="GO:0042420">
    <property type="term" value="P:dopamine catabolic process"/>
    <property type="evidence" value="ECO:0007669"/>
    <property type="project" value="TreeGrafter"/>
</dbReference>